<dbReference type="InterPro" id="IPR002477">
    <property type="entry name" value="Peptidoglycan-bd-like"/>
</dbReference>
<evidence type="ECO:0000313" key="4">
    <source>
        <dbReference type="EMBL" id="GAA1110986.1"/>
    </source>
</evidence>
<dbReference type="Proteomes" id="UP001501581">
    <property type="component" value="Unassembled WGS sequence"/>
</dbReference>
<feature type="chain" id="PRO_5046922950" description="DUF1906 domain-containing protein" evidence="1">
    <location>
        <begin position="35"/>
        <end position="446"/>
    </location>
</feature>
<evidence type="ECO:0000259" key="2">
    <source>
        <dbReference type="Pfam" id="PF01471"/>
    </source>
</evidence>
<dbReference type="InterPro" id="IPR036365">
    <property type="entry name" value="PGBD-like_sf"/>
</dbReference>
<feature type="domain" description="Peptidoglycan binding-like" evidence="2">
    <location>
        <begin position="315"/>
        <end position="361"/>
    </location>
</feature>
<evidence type="ECO:0008006" key="6">
    <source>
        <dbReference type="Google" id="ProtNLM"/>
    </source>
</evidence>
<keyword evidence="5" id="KW-1185">Reference proteome</keyword>
<gene>
    <name evidence="4" type="ORF">GCM10009668_34910</name>
</gene>
<protein>
    <recommendedName>
        <fullName evidence="6">DUF1906 domain-containing protein</fullName>
    </recommendedName>
</protein>
<dbReference type="Pfam" id="PF08924">
    <property type="entry name" value="Rv2525c_GlyHyd-like"/>
    <property type="match status" value="1"/>
</dbReference>
<proteinExistence type="predicted"/>
<organism evidence="4 5">
    <name type="scientific">Nocardioides dubius</name>
    <dbReference type="NCBI Taxonomy" id="317019"/>
    <lineage>
        <taxon>Bacteria</taxon>
        <taxon>Bacillati</taxon>
        <taxon>Actinomycetota</taxon>
        <taxon>Actinomycetes</taxon>
        <taxon>Propionibacteriales</taxon>
        <taxon>Nocardioidaceae</taxon>
        <taxon>Nocardioides</taxon>
    </lineage>
</organism>
<dbReference type="InterPro" id="IPR017853">
    <property type="entry name" value="GH"/>
</dbReference>
<sequence>MRLLPRARSALRGTLAVGVATAVATVGLAAPATAEYVTPGNFTGYAFDQCLTPTQAKMDTWMEHSPFSAVGIYISGDSRACRSQPNLTATWVKNQIAKGWRLLPITLGPQANCLSRFPRYKDDKVIARSSTNTYAAARKQAREEAVKTVVAARKLGIAAGSTLWYDLEGFDSTNKVCRESAMWFLSAYNKKIKAYGYVTGVYSSAGSGIKLLDDARVNEPGKYTLPDRLWVARWDGNANLLAPGYLRTDGWMPHARVKQYRGGHNETWGGVTINIDSNFLSLGTGSTGTPGGVMCKEKVQANLASYPVLRTNTNSDAVRALQCLLRKAGHYRGPVSGRFDANTLTAANAFQRNNGFNKVSGFTRKQWTSLLSTGNNRTIKRGSTGVSVRKLQRALTAATGSSMTYTGVYDAGTERMAKAWQKQVGLTQSGVINKTAWTMLQQGRIR</sequence>
<dbReference type="RefSeq" id="WP_343996148.1">
    <property type="nucleotide sequence ID" value="NZ_BAAALG010000013.1"/>
</dbReference>
<evidence type="ECO:0000256" key="1">
    <source>
        <dbReference type="SAM" id="SignalP"/>
    </source>
</evidence>
<feature type="signal peptide" evidence="1">
    <location>
        <begin position="1"/>
        <end position="34"/>
    </location>
</feature>
<feature type="domain" description="Peptidoglycan binding-like" evidence="2">
    <location>
        <begin position="385"/>
        <end position="440"/>
    </location>
</feature>
<accession>A0ABN1U0G7</accession>
<keyword evidence="1" id="KW-0732">Signal</keyword>
<dbReference type="SUPFAM" id="SSF47090">
    <property type="entry name" value="PGBD-like"/>
    <property type="match status" value="2"/>
</dbReference>
<name>A0ABN1U0G7_9ACTN</name>
<evidence type="ECO:0000259" key="3">
    <source>
        <dbReference type="Pfam" id="PF08924"/>
    </source>
</evidence>
<comment type="caution">
    <text evidence="4">The sequence shown here is derived from an EMBL/GenBank/DDBJ whole genome shotgun (WGS) entry which is preliminary data.</text>
</comment>
<feature type="domain" description="Rv2525c-like glycoside hydrolase-like" evidence="3">
    <location>
        <begin position="60"/>
        <end position="279"/>
    </location>
</feature>
<reference evidence="4 5" key="1">
    <citation type="journal article" date="2019" name="Int. J. Syst. Evol. Microbiol.">
        <title>The Global Catalogue of Microorganisms (GCM) 10K type strain sequencing project: providing services to taxonomists for standard genome sequencing and annotation.</title>
        <authorList>
            <consortium name="The Broad Institute Genomics Platform"/>
            <consortium name="The Broad Institute Genome Sequencing Center for Infectious Disease"/>
            <person name="Wu L."/>
            <person name="Ma J."/>
        </authorList>
    </citation>
    <scope>NUCLEOTIDE SEQUENCE [LARGE SCALE GENOMIC DNA]</scope>
    <source>
        <strain evidence="4 5">JCM 13008</strain>
    </source>
</reference>
<dbReference type="Gene3D" id="1.10.101.10">
    <property type="entry name" value="PGBD-like superfamily/PGBD"/>
    <property type="match status" value="2"/>
</dbReference>
<evidence type="ECO:0000313" key="5">
    <source>
        <dbReference type="Proteomes" id="UP001501581"/>
    </source>
</evidence>
<dbReference type="EMBL" id="BAAALG010000013">
    <property type="protein sequence ID" value="GAA1110986.1"/>
    <property type="molecule type" value="Genomic_DNA"/>
</dbReference>
<dbReference type="Gene3D" id="3.20.20.80">
    <property type="entry name" value="Glycosidases"/>
    <property type="match status" value="1"/>
</dbReference>
<dbReference type="SUPFAM" id="SSF51445">
    <property type="entry name" value="(Trans)glycosidases"/>
    <property type="match status" value="1"/>
</dbReference>
<dbReference type="InterPro" id="IPR036366">
    <property type="entry name" value="PGBDSf"/>
</dbReference>
<dbReference type="Pfam" id="PF01471">
    <property type="entry name" value="PG_binding_1"/>
    <property type="match status" value="2"/>
</dbReference>
<dbReference type="InterPro" id="IPR015020">
    <property type="entry name" value="Rv2525c-like_Glyco_Hydro-like"/>
</dbReference>